<dbReference type="GO" id="GO:0000917">
    <property type="term" value="P:division septum assembly"/>
    <property type="evidence" value="ECO:0007669"/>
    <property type="project" value="UniProtKB-KW"/>
</dbReference>
<name>A0A4P7AHN8_9MOLU</name>
<dbReference type="InterPro" id="IPR007561">
    <property type="entry name" value="Cell_div_SepF/SepF-rel"/>
</dbReference>
<dbReference type="EMBL" id="CP038013">
    <property type="protein sequence ID" value="QBQ07955.1"/>
    <property type="molecule type" value="Genomic_DNA"/>
</dbReference>
<organism evidence="5 6">
    <name type="scientific">Spiroplasma gladiatoris</name>
    <dbReference type="NCBI Taxonomy" id="2143"/>
    <lineage>
        <taxon>Bacteria</taxon>
        <taxon>Bacillati</taxon>
        <taxon>Mycoplasmatota</taxon>
        <taxon>Mollicutes</taxon>
        <taxon>Entomoplasmatales</taxon>
        <taxon>Spiroplasmataceae</taxon>
        <taxon>Spiroplasma</taxon>
    </lineage>
</organism>
<evidence type="ECO:0000256" key="3">
    <source>
        <dbReference type="ARBA" id="ARBA00023306"/>
    </source>
</evidence>
<keyword evidence="3" id="KW-0131">Cell cycle</keyword>
<dbReference type="Pfam" id="PF04472">
    <property type="entry name" value="SepF"/>
    <property type="match status" value="1"/>
</dbReference>
<sequence>MAIFKKKFQEVIVDSKKVQEIQNLKQQVPQQNQNSQQYRDIVNEKAQPLELEKNRDNTEFDEAHVNHFKPESYKDTKAIVDCLIRFKRVTVNLTIIQKEEKKRLIDFLTGVMYALDGDYKKVDDGVYQFWISN</sequence>
<reference evidence="5 6" key="1">
    <citation type="submission" date="2019-03" db="EMBL/GenBank/DDBJ databases">
        <title>Complete genome sequence of Spiroplasma gladiatoris TG-1 (DSM 22552).</title>
        <authorList>
            <person name="Lin Y.-C."/>
            <person name="Chou L."/>
            <person name="Kuo C.-H."/>
        </authorList>
    </citation>
    <scope>NUCLEOTIDE SEQUENCE [LARGE SCALE GENOMIC DNA]</scope>
    <source>
        <strain evidence="5 6">TG-1</strain>
    </source>
</reference>
<evidence type="ECO:0000256" key="2">
    <source>
        <dbReference type="ARBA" id="ARBA00023210"/>
    </source>
</evidence>
<dbReference type="Gene3D" id="3.30.110.150">
    <property type="entry name" value="SepF-like protein"/>
    <property type="match status" value="1"/>
</dbReference>
<gene>
    <name evidence="5" type="primary">sepF</name>
    <name evidence="5" type="ORF">SGLAD_v1c07560</name>
</gene>
<keyword evidence="6" id="KW-1185">Reference proteome</keyword>
<dbReference type="InterPro" id="IPR038594">
    <property type="entry name" value="SepF-like_sf"/>
</dbReference>
<evidence type="ECO:0000256" key="4">
    <source>
        <dbReference type="ARBA" id="ARBA00044936"/>
    </source>
</evidence>
<dbReference type="InterPro" id="IPR023052">
    <property type="entry name" value="Cell_div_SepF"/>
</dbReference>
<protein>
    <submittedName>
        <fullName evidence="5">Cell division inhibitor SepF</fullName>
    </submittedName>
</protein>
<keyword evidence="2" id="KW-0717">Septation</keyword>
<accession>A0A4P7AHN8</accession>
<dbReference type="AlphaFoldDB" id="A0A4P7AHN8"/>
<evidence type="ECO:0000313" key="6">
    <source>
        <dbReference type="Proteomes" id="UP000294309"/>
    </source>
</evidence>
<keyword evidence="1" id="KW-0132">Cell division</keyword>
<evidence type="ECO:0000256" key="1">
    <source>
        <dbReference type="ARBA" id="ARBA00022618"/>
    </source>
</evidence>
<evidence type="ECO:0000313" key="5">
    <source>
        <dbReference type="EMBL" id="QBQ07955.1"/>
    </source>
</evidence>
<comment type="function">
    <text evidence="4">Cell division protein that is part of the divisome complex and is recruited early to the Z-ring. Probably stimulates Z-ring formation, perhaps through the cross-linking of FtsZ protofilaments. Its function overlaps with FtsA.</text>
</comment>
<dbReference type="PANTHER" id="PTHR35798:SF1">
    <property type="entry name" value="CELL DIVISION PROTEIN SEPF"/>
    <property type="match status" value="1"/>
</dbReference>
<dbReference type="RefSeq" id="WP_134297761.1">
    <property type="nucleotide sequence ID" value="NZ_CP038013.1"/>
</dbReference>
<dbReference type="Proteomes" id="UP000294309">
    <property type="component" value="Chromosome"/>
</dbReference>
<dbReference type="PANTHER" id="PTHR35798">
    <property type="entry name" value="CELL DIVISION PROTEIN SEPF"/>
    <property type="match status" value="1"/>
</dbReference>
<proteinExistence type="predicted"/>
<dbReference type="KEGG" id="sgq:SGLAD_v1c07560"/>
<dbReference type="OrthoDB" id="389747at2"/>